<evidence type="ECO:0000256" key="1">
    <source>
        <dbReference type="ARBA" id="ARBA00022676"/>
    </source>
</evidence>
<dbReference type="Pfam" id="PF00534">
    <property type="entry name" value="Glycos_transf_1"/>
    <property type="match status" value="1"/>
</dbReference>
<feature type="domain" description="Glycosyltransferase subfamily 4-like N-terminal" evidence="4">
    <location>
        <begin position="15"/>
        <end position="172"/>
    </location>
</feature>
<organism evidence="5 6">
    <name type="scientific">Corynebacterium yudongzhengii</name>
    <dbReference type="NCBI Taxonomy" id="2080740"/>
    <lineage>
        <taxon>Bacteria</taxon>
        <taxon>Bacillati</taxon>
        <taxon>Actinomycetota</taxon>
        <taxon>Actinomycetes</taxon>
        <taxon>Mycobacteriales</taxon>
        <taxon>Corynebacteriaceae</taxon>
        <taxon>Corynebacterium</taxon>
    </lineage>
</organism>
<proteinExistence type="predicted"/>
<dbReference type="KEGG" id="cyz:C3B44_03570"/>
<sequence>MARTLLVTNDFPPTIGGIQSYLRDFVETLPADDIVVFASTQNASEATRFDARADYRIVRWPRMVMLPTSSTVEAMSATIEEFGIETVWFGASAPLGLLADAARHAGARRIVASTHGHEVGWAKAPGARQLLRRIGGRVDVVTYISDYTRRRIQPALGDHPEYVALPSGVDTEYFQPIDPAERAQIRSRHGFGAEPLVVCISRLVRRKGQDQLLRAWPEVMRRHPDARLVIVGEGPYRPRLRRMARELPKRAVTFTGAMERSAMRDLLAAADVAAVPARTRLGGLDVEGLGIVYLEAQAAGVPVIAGDSGGAPETVRPDTGVVVPGRATDKLARAVAKLLDDPARRKEMGEAGRRHAVEAWSRERMAKRLAEVLNY</sequence>
<dbReference type="InterPro" id="IPR050194">
    <property type="entry name" value="Glycosyltransferase_grp1"/>
</dbReference>
<dbReference type="SUPFAM" id="SSF53756">
    <property type="entry name" value="UDP-Glycosyltransferase/glycogen phosphorylase"/>
    <property type="match status" value="1"/>
</dbReference>
<dbReference type="CDD" id="cd03801">
    <property type="entry name" value="GT4_PimA-like"/>
    <property type="match status" value="1"/>
</dbReference>
<protein>
    <submittedName>
        <fullName evidence="5">Glycosyltransferase family 1 protein</fullName>
    </submittedName>
</protein>
<dbReference type="InterPro" id="IPR001296">
    <property type="entry name" value="Glyco_trans_1"/>
</dbReference>
<dbReference type="PANTHER" id="PTHR45947">
    <property type="entry name" value="SULFOQUINOVOSYL TRANSFERASE SQD2"/>
    <property type="match status" value="1"/>
</dbReference>
<dbReference type="FunFam" id="3.40.50.2000:FF:000115">
    <property type="entry name" value="Alpha-(1-6)-phosphatidylinositol monomannoside mannosyltransferase"/>
    <property type="match status" value="1"/>
</dbReference>
<dbReference type="GO" id="GO:0016758">
    <property type="term" value="F:hexosyltransferase activity"/>
    <property type="evidence" value="ECO:0007669"/>
    <property type="project" value="TreeGrafter"/>
</dbReference>
<evidence type="ECO:0000259" key="4">
    <source>
        <dbReference type="Pfam" id="PF13439"/>
    </source>
</evidence>
<gene>
    <name evidence="5" type="ORF">DF222_04675</name>
</gene>
<evidence type="ECO:0000256" key="2">
    <source>
        <dbReference type="ARBA" id="ARBA00022679"/>
    </source>
</evidence>
<dbReference type="AlphaFoldDB" id="A0A2U1T7B0"/>
<name>A0A2U1T7B0_9CORY</name>
<feature type="domain" description="Glycosyl transferase family 1" evidence="3">
    <location>
        <begin position="184"/>
        <end position="354"/>
    </location>
</feature>
<evidence type="ECO:0000259" key="3">
    <source>
        <dbReference type="Pfam" id="PF00534"/>
    </source>
</evidence>
<dbReference type="GO" id="GO:1903509">
    <property type="term" value="P:liposaccharide metabolic process"/>
    <property type="evidence" value="ECO:0007669"/>
    <property type="project" value="UniProtKB-ARBA"/>
</dbReference>
<dbReference type="Proteomes" id="UP000244989">
    <property type="component" value="Unassembled WGS sequence"/>
</dbReference>
<keyword evidence="1" id="KW-0328">Glycosyltransferase</keyword>
<keyword evidence="2 5" id="KW-0808">Transferase</keyword>
<dbReference type="OrthoDB" id="9808602at2"/>
<dbReference type="Gene3D" id="3.40.50.2000">
    <property type="entry name" value="Glycogen Phosphorylase B"/>
    <property type="match status" value="2"/>
</dbReference>
<accession>A0A2U1T7B0</accession>
<reference evidence="6" key="1">
    <citation type="submission" date="2018-04" db="EMBL/GenBank/DDBJ databases">
        <authorList>
            <person name="Liu S."/>
            <person name="Wang Z."/>
            <person name="Li J."/>
        </authorList>
    </citation>
    <scope>NUCLEOTIDE SEQUENCE [LARGE SCALE GENOMIC DNA]</scope>
    <source>
        <strain evidence="6">2189</strain>
    </source>
</reference>
<dbReference type="PANTHER" id="PTHR45947:SF3">
    <property type="entry name" value="SULFOQUINOVOSYL TRANSFERASE SQD2"/>
    <property type="match status" value="1"/>
</dbReference>
<keyword evidence="6" id="KW-1185">Reference proteome</keyword>
<evidence type="ECO:0000313" key="5">
    <source>
        <dbReference type="EMBL" id="PWC01879.1"/>
    </source>
</evidence>
<dbReference type="Pfam" id="PF13439">
    <property type="entry name" value="Glyco_transf_4"/>
    <property type="match status" value="1"/>
</dbReference>
<evidence type="ECO:0000313" key="6">
    <source>
        <dbReference type="Proteomes" id="UP000244989"/>
    </source>
</evidence>
<dbReference type="EMBL" id="QEEZ01000007">
    <property type="protein sequence ID" value="PWC01879.1"/>
    <property type="molecule type" value="Genomic_DNA"/>
</dbReference>
<comment type="caution">
    <text evidence="5">The sequence shown here is derived from an EMBL/GenBank/DDBJ whole genome shotgun (WGS) entry which is preliminary data.</text>
</comment>
<dbReference type="GO" id="GO:1901137">
    <property type="term" value="P:carbohydrate derivative biosynthetic process"/>
    <property type="evidence" value="ECO:0007669"/>
    <property type="project" value="UniProtKB-ARBA"/>
</dbReference>
<dbReference type="RefSeq" id="WP_108431168.1">
    <property type="nucleotide sequence ID" value="NZ_CP026947.1"/>
</dbReference>
<dbReference type="InterPro" id="IPR028098">
    <property type="entry name" value="Glyco_trans_4-like_N"/>
</dbReference>